<dbReference type="InterPro" id="IPR001711">
    <property type="entry name" value="PLipase_C_Pinositol-sp_Y"/>
</dbReference>
<dbReference type="OrthoDB" id="269822at2759"/>
<comment type="catalytic activity">
    <reaction evidence="1 11">
        <text>a 1,2-diacyl-sn-glycero-3-phospho-(1D-myo-inositol-4,5-bisphosphate) + H2O = 1D-myo-inositol 1,4,5-trisphosphate + a 1,2-diacyl-sn-glycerol + H(+)</text>
        <dbReference type="Rhea" id="RHEA:33179"/>
        <dbReference type="ChEBI" id="CHEBI:15377"/>
        <dbReference type="ChEBI" id="CHEBI:15378"/>
        <dbReference type="ChEBI" id="CHEBI:17815"/>
        <dbReference type="ChEBI" id="CHEBI:58456"/>
        <dbReference type="ChEBI" id="CHEBI:203600"/>
        <dbReference type="EC" id="3.1.4.11"/>
    </reaction>
</comment>
<dbReference type="PROSITE" id="PS50008">
    <property type="entry name" value="PIPLC_Y_DOMAIN"/>
    <property type="match status" value="4"/>
</dbReference>
<dbReference type="SUPFAM" id="SSF49562">
    <property type="entry name" value="C2 domain (Calcium/lipid-binding domain, CaLB)"/>
    <property type="match status" value="4"/>
</dbReference>
<dbReference type="GO" id="GO:0004435">
    <property type="term" value="F:phosphatidylinositol-4,5-bisphosphate phospholipase C activity"/>
    <property type="evidence" value="ECO:0007669"/>
    <property type="project" value="UniProtKB-EC"/>
</dbReference>
<evidence type="ECO:0000256" key="12">
    <source>
        <dbReference type="SAM" id="MobiDB-lite"/>
    </source>
</evidence>
<feature type="domain" description="PI-PLC Y-box" evidence="14">
    <location>
        <begin position="347"/>
        <end position="433"/>
    </location>
</feature>
<feature type="domain" description="C2" evidence="13">
    <location>
        <begin position="2152"/>
        <end position="2281"/>
    </location>
</feature>
<feature type="compositionally biased region" description="Acidic residues" evidence="12">
    <location>
        <begin position="281"/>
        <end position="309"/>
    </location>
</feature>
<dbReference type="SMART" id="SM00149">
    <property type="entry name" value="PLCYc"/>
    <property type="match status" value="4"/>
</dbReference>
<dbReference type="Pfam" id="PF00388">
    <property type="entry name" value="PI-PLC-X"/>
    <property type="match status" value="4"/>
</dbReference>
<evidence type="ECO:0000259" key="14">
    <source>
        <dbReference type="PROSITE" id="PS50008"/>
    </source>
</evidence>
<feature type="region of interest" description="Disordered" evidence="12">
    <location>
        <begin position="251"/>
        <end position="318"/>
    </location>
</feature>
<keyword evidence="16" id="KW-1185">Reference proteome</keyword>
<dbReference type="GO" id="GO:0051209">
    <property type="term" value="P:release of sequestered calcium ion into cytosol"/>
    <property type="evidence" value="ECO:0007669"/>
    <property type="project" value="TreeGrafter"/>
</dbReference>
<dbReference type="Gene3D" id="3.20.20.190">
    <property type="entry name" value="Phosphatidylinositol (PI) phosphodiesterase"/>
    <property type="match status" value="4"/>
</dbReference>
<evidence type="ECO:0000259" key="13">
    <source>
        <dbReference type="PROSITE" id="PS50004"/>
    </source>
</evidence>
<dbReference type="FunFam" id="3.20.20.190:FF:000010">
    <property type="entry name" value="Phosphoinositide phospholipase C"/>
    <property type="match status" value="2"/>
</dbReference>
<proteinExistence type="predicted"/>
<evidence type="ECO:0000313" key="15">
    <source>
        <dbReference type="EMBL" id="KAG8495074.1"/>
    </source>
</evidence>
<accession>A0A8J5YX70</accession>
<gene>
    <name evidence="15" type="ORF">CXB51_013205</name>
</gene>
<evidence type="ECO:0000256" key="11">
    <source>
        <dbReference type="RuleBase" id="RU361133"/>
    </source>
</evidence>
<dbReference type="EC" id="3.1.4.11" evidence="4 11"/>
<feature type="domain" description="PI-PLC Y-box" evidence="14">
    <location>
        <begin position="955"/>
        <end position="1041"/>
    </location>
</feature>
<comment type="cofactor">
    <cofactor evidence="2">
        <name>Ca(2+)</name>
        <dbReference type="ChEBI" id="CHEBI:29108"/>
    </cofactor>
</comment>
<feature type="domain" description="PI-PLC Y-box" evidence="14">
    <location>
        <begin position="2064"/>
        <end position="2150"/>
    </location>
</feature>
<keyword evidence="6 11" id="KW-0378">Hydrolase</keyword>
<evidence type="ECO:0000256" key="5">
    <source>
        <dbReference type="ARBA" id="ARBA00022475"/>
    </source>
</evidence>
<feature type="compositionally biased region" description="Basic and acidic residues" evidence="12">
    <location>
        <begin position="1442"/>
        <end position="1459"/>
    </location>
</feature>
<dbReference type="FunFam" id="1.10.238.10:FF:000254">
    <property type="entry name" value="Phosphoinositide phospholipase C"/>
    <property type="match status" value="1"/>
</dbReference>
<reference evidence="15 16" key="1">
    <citation type="journal article" date="2021" name="bioRxiv">
        <title>The Gossypium anomalum genome as a resource for cotton improvement and evolutionary analysis of hybrid incompatibility.</title>
        <authorList>
            <person name="Grover C.E."/>
            <person name="Yuan D."/>
            <person name="Arick M.A."/>
            <person name="Miller E.R."/>
            <person name="Hu G."/>
            <person name="Peterson D.G."/>
            <person name="Wendel J.F."/>
            <person name="Udall J.A."/>
        </authorList>
    </citation>
    <scope>NUCLEOTIDE SEQUENCE [LARGE SCALE GENOMIC DNA]</scope>
    <source>
        <strain evidence="15">JFW-Udall</strain>
        <tissue evidence="15">Leaf</tissue>
    </source>
</reference>
<feature type="compositionally biased region" description="Basic and acidic residues" evidence="12">
    <location>
        <begin position="251"/>
        <end position="277"/>
    </location>
</feature>
<dbReference type="InterPro" id="IPR011992">
    <property type="entry name" value="EF-hand-dom_pair"/>
</dbReference>
<evidence type="ECO:0000256" key="1">
    <source>
        <dbReference type="ARBA" id="ARBA00001195"/>
    </source>
</evidence>
<dbReference type="SMART" id="SM00148">
    <property type="entry name" value="PLCXc"/>
    <property type="match status" value="4"/>
</dbReference>
<keyword evidence="9" id="KW-0472">Membrane</keyword>
<feature type="domain" description="PI-PLC Y-box" evidence="14">
    <location>
        <begin position="1511"/>
        <end position="1590"/>
    </location>
</feature>
<evidence type="ECO:0000256" key="10">
    <source>
        <dbReference type="ARBA" id="ARBA00023224"/>
    </source>
</evidence>
<sequence>MCGCFTRKFKIIEAAPPPDVIAAFEKYAEGGPQMTAEQLHRFLVDVHGQGGAKVSDAEEILLQVLQKRHHMAKFRKHALTLDDFHHYLFSADLNPPIDNKVHHDMTAPLSHYFIYTGHNSYLTGNQLSSDCSDVPIIKALKRGVRVVELDLWPNSTKDDVDVLHGRTLTAPVELIKCLKSIKEHAFSASEYPVVITLEDHLTPKLQAKVAQMVTQTFGKMLFRPESECLKEFPAPEDLKYRILISTKPPKEYLEAQTNEDKEKEKDSDDDVWGKEPTELTAEQEDEKTDSDASDNNQDDEDSDAFEPEIDSSRAPGYKSLIAIPGGKITGRLKEALKVEPDKVRRISLSEQALEKATVSYGTDLVRFTQKNFLRIYPKGTRFNSSNYKPQIGWMHGAQMIAFNMQGYGRSLWLMQGMFRANGGCGYVKKPDFLMNVDANGERAKLPVKKRLRVKVYMGDGWHFDFKHTHFDTYSPPDFYTKVGIAGVPDDEIMKKTKIKEDNWTPVWDEEFTFPLTVPELALLRVEVHEYDMSEKDDFAGQTCLPVSELKQGIRAVPLFDRKGEKLNSTRLLMRTTYFAPSETDLPLLGVTGLVSRMGYMGDYSMCICFPKKFGVTEAGPPVDVKEVFMKYATGGGSGMTVEQLRRFLVEVQGDVEASMEDAERIVEEVFKRRHNNVKLSELALSLEDFQFYLFSVDLNPPLLNKVHQDMTAPLSHYFIYTGHNSYLTGNQISSDCSDVPIIKALKRGLRVVELDLWPNSSKDDVLVLHGWTLTTPVELIKCLRSIKEHAFSASPYPVIITFEDHLTPDLQAKVAQMVIQTFGNMLFCPSESDCVKEFPSPEELKYRIVISTKPPKEYLEDKNLSSRGSNSLKDKDSDEDTWGRMSADLTNDDDKSDCDASEHSQCDGDNEACDRLLRPLGAPAYKNLISIPAGKPKGKLREKLKVEKDKVRRLSLSEQKFEKATVCHGTDVVRFTQRNILRIYPKGTRVNSSNYNPLIGWMHGAQMVALNMQGYGKPLWLMHGMFGSNGGCGYVKKPDFLMNVGPNDQVFDAKAKLPVKKILKVKVHMGDGWHLDFKQRYLNLWSSPEFYTRVGIAGVPADKTMKKTKKRKGNWTPVWDEEFTFQLTVPEIALLRIEVHEYNMSEKDDFAGQTCLPVSELRPGFRAVPLFNRKGEKYTSLRLLLRFDGMPKQNFKVCLCWRRIFKTRVVEPPPAVKNAFNRFSQSGTMTVDDLLTFLIEHQGENNATKEDAQAIFDSLKHLNIFHRRGLHLEAFFRYLLGDHNLAHPPSSKVHHDMTAPLAHYFIFTGHNSYLTGNQVISPSSVEPIKDALLRGVRVIELDLWPNSKGDGVEIRHGGTLTSPVDLQKCLQAIKENAFHASEYPVVITFEDHLNPNLQKKVAKMVTETFGDMLYRSETENMQQFPSPESLKKRILISTKPPKEYLGENRGDVSETESGRRNPSNVGEHFPDEDEENTVVQYRQLIAIHAGKLKGGLENWLSDDPMKVRRLSLSEQELENAIRTYATKIVRFTQRNLLRVYPKGTRLDSSNYNPFVGWMHGAQMVAFNMQGYGKYLWIMQGMFKANGGCGYGGENDEVFNPNAPLEVKTVLRVKVILGEGWHQDFHHTAFDRYSPPDFYTRIGIAGVPEDKDVKRTAIIEDEWLPVWDQDFEFLIRVPELAVLRIQVLEYDTTGRPDFGGQTCLPVSELRTGIRTVPLCDKKGNKYKHVKTTMPKQSFKVCLCWRRVFKTRMVEPPLDIKNAFYSFSPSGMMTVDDLLRFLIEHQGQKNATKEDAQVIFDSLKHLNIFQRRGLHLEAFFRYLLGDLNRAHPPSKVHHDMNAPLSHYFLFTGHNSYLTGNQFSSASSVEPIKDALLRGVRVIELDLWPNSSGNDVNVCHGRTLTSSVGLQKCLEAIKENAFKASEYPVIITFEDHLNPNLQEKVAKMVTETFGDMLYTNGTEILEQFLSPESLKKKVLISTKPPKEYLEGNTQGEEISENEGGTAANECQSSSQRNPPEEGEHVPNEDEEKDVPQYRKLIAINARKLKGGLENWLSDDPKKVSRISLSEQKLESAAQTYGTKTVMFTQRNLLRVYPKRTRLDSSNYNPFVGWMHGAQMVAFNMQGHGKHLWIMQGMFRANGGCGYVRKPNFLLHRGPNDEVFDPNLPWEVKTIMTVKVYLGEGWHQDFHHTAFDRYSPPDFYTRIGVAGVPADKDVKQTATIEDEWLPVWDEEFKFQLRAPELAVLRIKILDYNTTGRHYFGGQVCLPVSELRTGIRAVPLHDKKGNKYKHARLLLSIKFEAPK</sequence>
<evidence type="ECO:0000313" key="16">
    <source>
        <dbReference type="Proteomes" id="UP000701853"/>
    </source>
</evidence>
<dbReference type="GO" id="GO:0005886">
    <property type="term" value="C:plasma membrane"/>
    <property type="evidence" value="ECO:0007669"/>
    <property type="project" value="UniProtKB-SubCell"/>
</dbReference>
<dbReference type="EMBL" id="JAHUZN010000005">
    <property type="protein sequence ID" value="KAG8495074.1"/>
    <property type="molecule type" value="Genomic_DNA"/>
</dbReference>
<name>A0A8J5YX70_9ROSI</name>
<feature type="domain" description="C2" evidence="13">
    <location>
        <begin position="1036"/>
        <end position="1172"/>
    </location>
</feature>
<dbReference type="SUPFAM" id="SSF47473">
    <property type="entry name" value="EF-hand"/>
    <property type="match status" value="4"/>
</dbReference>
<evidence type="ECO:0000256" key="3">
    <source>
        <dbReference type="ARBA" id="ARBA00004202"/>
    </source>
</evidence>
<organism evidence="15 16">
    <name type="scientific">Gossypium anomalum</name>
    <dbReference type="NCBI Taxonomy" id="47600"/>
    <lineage>
        <taxon>Eukaryota</taxon>
        <taxon>Viridiplantae</taxon>
        <taxon>Streptophyta</taxon>
        <taxon>Embryophyta</taxon>
        <taxon>Tracheophyta</taxon>
        <taxon>Spermatophyta</taxon>
        <taxon>Magnoliopsida</taxon>
        <taxon>eudicotyledons</taxon>
        <taxon>Gunneridae</taxon>
        <taxon>Pentapetalae</taxon>
        <taxon>rosids</taxon>
        <taxon>malvids</taxon>
        <taxon>Malvales</taxon>
        <taxon>Malvaceae</taxon>
        <taxon>Malvoideae</taxon>
        <taxon>Gossypium</taxon>
    </lineage>
</organism>
<feature type="compositionally biased region" description="Basic and acidic residues" evidence="12">
    <location>
        <begin position="897"/>
        <end position="908"/>
    </location>
</feature>
<dbReference type="InterPro" id="IPR000008">
    <property type="entry name" value="C2_dom"/>
</dbReference>
<dbReference type="PROSITE" id="PS50007">
    <property type="entry name" value="PIPLC_X_DOMAIN"/>
    <property type="match status" value="4"/>
</dbReference>
<dbReference type="PROSITE" id="PS50004">
    <property type="entry name" value="C2"/>
    <property type="match status" value="4"/>
</dbReference>
<dbReference type="GO" id="GO:0048015">
    <property type="term" value="P:phosphatidylinositol-mediated signaling"/>
    <property type="evidence" value="ECO:0007669"/>
    <property type="project" value="TreeGrafter"/>
</dbReference>
<dbReference type="Pfam" id="PF09279">
    <property type="entry name" value="EF-hand_like"/>
    <property type="match status" value="1"/>
</dbReference>
<dbReference type="Pfam" id="PF00168">
    <property type="entry name" value="C2"/>
    <property type="match status" value="4"/>
</dbReference>
<feature type="domain" description="C2" evidence="13">
    <location>
        <begin position="1590"/>
        <end position="1719"/>
    </location>
</feature>
<keyword evidence="7 11" id="KW-0442">Lipid degradation</keyword>
<dbReference type="GO" id="GO:0006950">
    <property type="term" value="P:response to stress"/>
    <property type="evidence" value="ECO:0007669"/>
    <property type="project" value="UniProtKB-ARBA"/>
</dbReference>
<dbReference type="InterPro" id="IPR000909">
    <property type="entry name" value="PLipase_C_PInositol-sp_X_dom"/>
</dbReference>
<dbReference type="CDD" id="cd08599">
    <property type="entry name" value="PI-PLCc_plant"/>
    <property type="match status" value="3"/>
</dbReference>
<dbReference type="PRINTS" id="PR00390">
    <property type="entry name" value="PHPHLIPASEC"/>
</dbReference>
<feature type="compositionally biased region" description="Basic and acidic residues" evidence="12">
    <location>
        <begin position="2015"/>
        <end position="2024"/>
    </location>
</feature>
<dbReference type="FunFam" id="2.60.40.150:FF:000060">
    <property type="entry name" value="Phosphoinositide phospholipase C"/>
    <property type="match status" value="4"/>
</dbReference>
<evidence type="ECO:0000256" key="6">
    <source>
        <dbReference type="ARBA" id="ARBA00022801"/>
    </source>
</evidence>
<dbReference type="InterPro" id="IPR001192">
    <property type="entry name" value="PI-PLC_fam"/>
</dbReference>
<dbReference type="SMART" id="SM00239">
    <property type="entry name" value="C2"/>
    <property type="match status" value="4"/>
</dbReference>
<evidence type="ECO:0000256" key="8">
    <source>
        <dbReference type="ARBA" id="ARBA00023098"/>
    </source>
</evidence>
<dbReference type="Proteomes" id="UP000701853">
    <property type="component" value="Chromosome 5"/>
</dbReference>
<feature type="compositionally biased region" description="Polar residues" evidence="12">
    <location>
        <begin position="2005"/>
        <end position="2014"/>
    </location>
</feature>
<evidence type="ECO:0000256" key="4">
    <source>
        <dbReference type="ARBA" id="ARBA00012368"/>
    </source>
</evidence>
<comment type="subcellular location">
    <subcellularLocation>
        <location evidence="3">Cell membrane</location>
        <topology evidence="3">Peripheral membrane protein</topology>
    </subcellularLocation>
</comment>
<keyword evidence="8 11" id="KW-0443">Lipid metabolism</keyword>
<dbReference type="Gene3D" id="1.10.238.10">
    <property type="entry name" value="EF-hand"/>
    <property type="match status" value="4"/>
</dbReference>
<comment type="caution">
    <text evidence="15">The sequence shown here is derived from an EMBL/GenBank/DDBJ whole genome shotgun (WGS) entry which is preliminary data.</text>
</comment>
<feature type="region of interest" description="Disordered" evidence="12">
    <location>
        <begin position="1983"/>
        <end position="2032"/>
    </location>
</feature>
<feature type="region of interest" description="Disordered" evidence="12">
    <location>
        <begin position="1442"/>
        <end position="1473"/>
    </location>
</feature>
<dbReference type="InterPro" id="IPR035892">
    <property type="entry name" value="C2_domain_sf"/>
</dbReference>
<dbReference type="PANTHER" id="PTHR10336:SF204">
    <property type="entry name" value="PHOSPHOINOSITIDE PHOSPHOLIPASE C 4-RELATED"/>
    <property type="match status" value="1"/>
</dbReference>
<protein>
    <recommendedName>
        <fullName evidence="4 11">Phosphoinositide phospholipase C</fullName>
        <ecNumber evidence="4 11">3.1.4.11</ecNumber>
    </recommendedName>
</protein>
<keyword evidence="5" id="KW-1003">Cell membrane</keyword>
<evidence type="ECO:0000256" key="7">
    <source>
        <dbReference type="ARBA" id="ARBA00022963"/>
    </source>
</evidence>
<dbReference type="InterPro" id="IPR017946">
    <property type="entry name" value="PLC-like_Pdiesterase_TIM-brl"/>
</dbReference>
<dbReference type="SUPFAM" id="SSF51695">
    <property type="entry name" value="PLC-like phosphodiesterases"/>
    <property type="match status" value="4"/>
</dbReference>
<keyword evidence="10" id="KW-0807">Transducer</keyword>
<dbReference type="Pfam" id="PF00387">
    <property type="entry name" value="PI-PLC-Y"/>
    <property type="match status" value="4"/>
</dbReference>
<dbReference type="InterPro" id="IPR015359">
    <property type="entry name" value="PLC_EF-hand-like"/>
</dbReference>
<feature type="region of interest" description="Disordered" evidence="12">
    <location>
        <begin position="859"/>
        <end position="908"/>
    </location>
</feature>
<dbReference type="CDD" id="cd00275">
    <property type="entry name" value="C2_PLC_like"/>
    <property type="match status" value="4"/>
</dbReference>
<evidence type="ECO:0000256" key="2">
    <source>
        <dbReference type="ARBA" id="ARBA00001913"/>
    </source>
</evidence>
<evidence type="ECO:0000256" key="9">
    <source>
        <dbReference type="ARBA" id="ARBA00023136"/>
    </source>
</evidence>
<dbReference type="Gene3D" id="2.60.40.150">
    <property type="entry name" value="C2 domain"/>
    <property type="match status" value="4"/>
</dbReference>
<dbReference type="GO" id="GO:0016042">
    <property type="term" value="P:lipid catabolic process"/>
    <property type="evidence" value="ECO:0007669"/>
    <property type="project" value="UniProtKB-KW"/>
</dbReference>
<dbReference type="PANTHER" id="PTHR10336">
    <property type="entry name" value="PHOSPHOINOSITIDE-SPECIFIC PHOSPHOLIPASE C FAMILY PROTEIN"/>
    <property type="match status" value="1"/>
</dbReference>
<feature type="domain" description="C2" evidence="13">
    <location>
        <begin position="428"/>
        <end position="560"/>
    </location>
</feature>